<protein>
    <submittedName>
        <fullName evidence="2">Uncharacterized protein</fullName>
    </submittedName>
</protein>
<dbReference type="EMBL" id="CP001219">
    <property type="protein sequence ID" value="ACK78793.1"/>
    <property type="molecule type" value="Genomic_DNA"/>
</dbReference>
<organism evidence="2 3">
    <name type="scientific">Acidithiobacillus ferrooxidans (strain ATCC 23270 / DSM 14882 / CIP 104768 / NCIMB 8455)</name>
    <name type="common">Ferrobacillus ferrooxidans (strain ATCC 23270)</name>
    <dbReference type="NCBI Taxonomy" id="243159"/>
    <lineage>
        <taxon>Bacteria</taxon>
        <taxon>Pseudomonadati</taxon>
        <taxon>Pseudomonadota</taxon>
        <taxon>Acidithiobacillia</taxon>
        <taxon>Acidithiobacillales</taxon>
        <taxon>Acidithiobacillaceae</taxon>
        <taxon>Acidithiobacillus</taxon>
    </lineage>
</organism>
<keyword evidence="1" id="KW-0472">Membrane</keyword>
<keyword evidence="1" id="KW-0812">Transmembrane</keyword>
<evidence type="ECO:0000313" key="2">
    <source>
        <dbReference type="EMBL" id="ACK78793.1"/>
    </source>
</evidence>
<dbReference type="Proteomes" id="UP000001362">
    <property type="component" value="Chromosome"/>
</dbReference>
<dbReference type="RefSeq" id="WP_012606908.1">
    <property type="nucleotide sequence ID" value="NC_011761.1"/>
</dbReference>
<gene>
    <name evidence="2" type="ordered locus">AFE_1236</name>
</gene>
<proteinExistence type="predicted"/>
<evidence type="ECO:0000256" key="1">
    <source>
        <dbReference type="SAM" id="Phobius"/>
    </source>
</evidence>
<keyword evidence="3" id="KW-1185">Reference proteome</keyword>
<dbReference type="STRING" id="243159.AFE_1236"/>
<dbReference type="HOGENOM" id="CLU_1280897_0_0_6"/>
<feature type="transmembrane region" description="Helical" evidence="1">
    <location>
        <begin position="125"/>
        <end position="146"/>
    </location>
</feature>
<reference evidence="2 3" key="1">
    <citation type="journal article" date="2008" name="BMC Genomics">
        <title>Acidithiobacillus ferrooxidans metabolism: from genome sequence to industrial applications.</title>
        <authorList>
            <person name="Valdes J."/>
            <person name="Pedroso I."/>
            <person name="Quatrini R."/>
            <person name="Dodson R.J."/>
            <person name="Tettelin H."/>
            <person name="Blake R.II."/>
            <person name="Eisen J.A."/>
            <person name="Holmes D.S."/>
        </authorList>
    </citation>
    <scope>NUCLEOTIDE SEQUENCE [LARGE SCALE GENOMIC DNA]</scope>
    <source>
        <strain evidence="3">ATCC 23270 / DSM 14882 / CIP 104768 / NCIMB 8455</strain>
    </source>
</reference>
<feature type="transmembrane region" description="Helical" evidence="1">
    <location>
        <begin position="70"/>
        <end position="88"/>
    </location>
</feature>
<keyword evidence="1" id="KW-1133">Transmembrane helix</keyword>
<name>B7J8R8_ACIF2</name>
<accession>B7J8R8</accession>
<feature type="transmembrane region" description="Helical" evidence="1">
    <location>
        <begin position="26"/>
        <end position="50"/>
    </location>
</feature>
<dbReference type="GeneID" id="65280506"/>
<dbReference type="AlphaFoldDB" id="B7J8R8"/>
<evidence type="ECO:0000313" key="3">
    <source>
        <dbReference type="Proteomes" id="UP000001362"/>
    </source>
</evidence>
<sequence>MIAQNMMNPERQKSLPSFSYLLFKRAWMAVSVAVIWYGILFVAICLGGQLPSFGRLIVFDADTTSAFRNGFWIIAGIAYLIFLISDGLNRVESSKGWKLLVRFADEKIERPANQWMEQHYKLSSFLLVCIMFSLLAFLFALTSAPINTPDIPTSVAVAPHWHPVDKVLIHQEGYEKNHAHAPRNIMWSRNIVAPAKITSLGNGRYLIQTIPNKTN</sequence>
<dbReference type="KEGG" id="afr:AFE_1236"/>
<dbReference type="PaxDb" id="243159-AFE_1236"/>